<comment type="caution">
    <text evidence="1">The sequence shown here is derived from an EMBL/GenBank/DDBJ whole genome shotgun (WGS) entry which is preliminary data.</text>
</comment>
<name>A0A3N0XF39_ANAGA</name>
<dbReference type="Proteomes" id="UP000281406">
    <property type="component" value="Unassembled WGS sequence"/>
</dbReference>
<reference evidence="1 2" key="1">
    <citation type="submission" date="2018-10" db="EMBL/GenBank/DDBJ databases">
        <title>Genome assembly for a Yunnan-Guizhou Plateau 3E fish, Anabarilius grahami (Regan), and its evolutionary and genetic applications.</title>
        <authorList>
            <person name="Jiang W."/>
        </authorList>
    </citation>
    <scope>NUCLEOTIDE SEQUENCE [LARGE SCALE GENOMIC DNA]</scope>
    <source>
        <strain evidence="1">AG-KIZ</strain>
        <tissue evidence="1">Muscle</tissue>
    </source>
</reference>
<keyword evidence="2" id="KW-1185">Reference proteome</keyword>
<protein>
    <submittedName>
        <fullName evidence="1">Uncharacterized protein</fullName>
    </submittedName>
</protein>
<dbReference type="EMBL" id="RJVU01075617">
    <property type="protein sequence ID" value="ROI16007.1"/>
    <property type="molecule type" value="Genomic_DNA"/>
</dbReference>
<gene>
    <name evidence="1" type="ORF">DPX16_14219</name>
</gene>
<organism evidence="1 2">
    <name type="scientific">Anabarilius grahami</name>
    <name type="common">Kanglang fish</name>
    <name type="synonym">Barilius grahami</name>
    <dbReference type="NCBI Taxonomy" id="495550"/>
    <lineage>
        <taxon>Eukaryota</taxon>
        <taxon>Metazoa</taxon>
        <taxon>Chordata</taxon>
        <taxon>Craniata</taxon>
        <taxon>Vertebrata</taxon>
        <taxon>Euteleostomi</taxon>
        <taxon>Actinopterygii</taxon>
        <taxon>Neopterygii</taxon>
        <taxon>Teleostei</taxon>
        <taxon>Ostariophysi</taxon>
        <taxon>Cypriniformes</taxon>
        <taxon>Xenocyprididae</taxon>
        <taxon>Xenocypridinae</taxon>
        <taxon>Xenocypridinae incertae sedis</taxon>
        <taxon>Anabarilius</taxon>
    </lineage>
</organism>
<accession>A0A3N0XF39</accession>
<evidence type="ECO:0000313" key="1">
    <source>
        <dbReference type="EMBL" id="ROI16007.1"/>
    </source>
</evidence>
<sequence length="169" mass="18973">MEETMQEHHSSTEGGNSATNILRAHYTDGGWSNRKTVQRTTTKQIIHKGFTPDTAHTIYKGFTPDTAYTIHKGFTPIAVVSQPAQAAVTLSLHAPASPGVLSCLHGNYWNEKQVFVICIQPAHSPRVSWRSPPLQTPLNHAPLATFDFCSFYELKIKRTHNQRCCLQWM</sequence>
<dbReference type="AlphaFoldDB" id="A0A3N0XF39"/>
<evidence type="ECO:0000313" key="2">
    <source>
        <dbReference type="Proteomes" id="UP000281406"/>
    </source>
</evidence>
<proteinExistence type="predicted"/>